<comment type="caution">
    <text evidence="1">The sequence shown here is derived from an EMBL/GenBank/DDBJ whole genome shotgun (WGS) entry which is preliminary data.</text>
</comment>
<evidence type="ECO:0000313" key="1">
    <source>
        <dbReference type="EMBL" id="MDQ9127647.1"/>
    </source>
</evidence>
<proteinExistence type="predicted"/>
<dbReference type="EMBL" id="JAVIGA010000014">
    <property type="protein sequence ID" value="MDQ9127647.1"/>
    <property type="molecule type" value="Genomic_DNA"/>
</dbReference>
<name>A0AAJ1YD74_SERFO</name>
<dbReference type="RefSeq" id="WP_309047718.1">
    <property type="nucleotide sequence ID" value="NZ_JAVIGA010000014.1"/>
</dbReference>
<organism evidence="1 2">
    <name type="scientific">Serratia fonticola</name>
    <dbReference type="NCBI Taxonomy" id="47917"/>
    <lineage>
        <taxon>Bacteria</taxon>
        <taxon>Pseudomonadati</taxon>
        <taxon>Pseudomonadota</taxon>
        <taxon>Gammaproteobacteria</taxon>
        <taxon>Enterobacterales</taxon>
        <taxon>Yersiniaceae</taxon>
        <taxon>Serratia</taxon>
    </lineage>
</organism>
<dbReference type="Proteomes" id="UP001224622">
    <property type="component" value="Unassembled WGS sequence"/>
</dbReference>
<reference evidence="1" key="1">
    <citation type="submission" date="2023-08" db="EMBL/GenBank/DDBJ databases">
        <title>The Comparative Genomic Analysis of Yersiniaceae from Polar Regions.</title>
        <authorList>
            <person name="Goncharov A."/>
            <person name="Aslanov B."/>
            <person name="Kolodzhieva V."/>
            <person name="Azarov D."/>
            <person name="Mochov A."/>
            <person name="Lebedeva E."/>
        </authorList>
    </citation>
    <scope>NUCLEOTIDE SEQUENCE</scope>
    <source>
        <strain evidence="1">Vf</strain>
    </source>
</reference>
<accession>A0AAJ1YD74</accession>
<sequence>MFDIANPPAPDCRVLLTYRDGVIGDVRTAEESEMLTSSAGFADYLDKRGYSLVSNEQITDILRVIETLNHGNPLYECLKGHLQALLNDKGASHGA</sequence>
<gene>
    <name evidence="1" type="ORF">RDT67_14535</name>
</gene>
<dbReference type="AlphaFoldDB" id="A0AAJ1YD74"/>
<evidence type="ECO:0000313" key="2">
    <source>
        <dbReference type="Proteomes" id="UP001224622"/>
    </source>
</evidence>
<protein>
    <submittedName>
        <fullName evidence="1">Uncharacterized protein</fullName>
    </submittedName>
</protein>